<dbReference type="SUPFAM" id="SSF46626">
    <property type="entry name" value="Cytochrome c"/>
    <property type="match status" value="1"/>
</dbReference>
<evidence type="ECO:0000256" key="1">
    <source>
        <dbReference type="ARBA" id="ARBA00001926"/>
    </source>
</evidence>
<dbReference type="PIRSF" id="PIRSF005890">
    <property type="entry name" value="Phot_II_cyt_c550"/>
    <property type="match status" value="1"/>
</dbReference>
<keyword evidence="10" id="KW-0472">Membrane</keyword>
<evidence type="ECO:0000256" key="10">
    <source>
        <dbReference type="ARBA" id="ARBA00023136"/>
    </source>
</evidence>
<evidence type="ECO:0000256" key="6">
    <source>
        <dbReference type="ARBA" id="ARBA00022617"/>
    </source>
</evidence>
<dbReference type="GO" id="GO:0020037">
    <property type="term" value="F:heme binding"/>
    <property type="evidence" value="ECO:0007669"/>
    <property type="project" value="InterPro"/>
</dbReference>
<dbReference type="NCBIfam" id="TIGR03046">
    <property type="entry name" value="PS_II_psbV2"/>
    <property type="match status" value="1"/>
</dbReference>
<dbReference type="GO" id="GO:0009055">
    <property type="term" value="F:electron transfer activity"/>
    <property type="evidence" value="ECO:0007669"/>
    <property type="project" value="InterPro"/>
</dbReference>
<keyword evidence="8" id="KW-0249">Electron transport</keyword>
<keyword evidence="5" id="KW-0602">Photosynthesis</keyword>
<dbReference type="AlphaFoldDB" id="A0A1Z4JQT5"/>
<evidence type="ECO:0000256" key="9">
    <source>
        <dbReference type="ARBA" id="ARBA00023004"/>
    </source>
</evidence>
<evidence type="ECO:0000256" key="2">
    <source>
        <dbReference type="ARBA" id="ARBA00004170"/>
    </source>
</evidence>
<reference evidence="14 15" key="1">
    <citation type="submission" date="2017-06" db="EMBL/GenBank/DDBJ databases">
        <title>Genome sequencing of cyanobaciteial culture collection at National Institute for Environmental Studies (NIES).</title>
        <authorList>
            <person name="Hirose Y."/>
            <person name="Shimura Y."/>
            <person name="Fujisawa T."/>
            <person name="Nakamura Y."/>
            <person name="Kawachi M."/>
        </authorList>
    </citation>
    <scope>NUCLEOTIDE SEQUENCE [LARGE SCALE GENOMIC DNA]</scope>
    <source>
        <strain evidence="14 15">NIES-2135</strain>
    </source>
</reference>
<organism evidence="14 15">
    <name type="scientific">Leptolyngbya boryana NIES-2135</name>
    <dbReference type="NCBI Taxonomy" id="1973484"/>
    <lineage>
        <taxon>Bacteria</taxon>
        <taxon>Bacillati</taxon>
        <taxon>Cyanobacteriota</taxon>
        <taxon>Cyanophyceae</taxon>
        <taxon>Leptolyngbyales</taxon>
        <taxon>Leptolyngbyaceae</taxon>
        <taxon>Leptolyngbya group</taxon>
        <taxon>Leptolyngbya</taxon>
    </lineage>
</organism>
<dbReference type="GO" id="GO:0009523">
    <property type="term" value="C:photosystem II"/>
    <property type="evidence" value="ECO:0007669"/>
    <property type="project" value="UniProtKB-KW"/>
</dbReference>
<dbReference type="InterPro" id="IPR029490">
    <property type="entry name" value="Cytochrom_C550"/>
</dbReference>
<comment type="cofactor">
    <cofactor evidence="1">
        <name>heme c</name>
        <dbReference type="ChEBI" id="CHEBI:61717"/>
    </cofactor>
</comment>
<dbReference type="EMBL" id="AP018203">
    <property type="protein sequence ID" value="BAY59086.1"/>
    <property type="molecule type" value="Genomic_DNA"/>
</dbReference>
<dbReference type="GO" id="GO:0005506">
    <property type="term" value="F:iron ion binding"/>
    <property type="evidence" value="ECO:0007669"/>
    <property type="project" value="InterPro"/>
</dbReference>
<protein>
    <submittedName>
        <fullName evidence="14">Cytochrome c-550-like protein</fullName>
    </submittedName>
</protein>
<dbReference type="GO" id="GO:0015979">
    <property type="term" value="P:photosynthesis"/>
    <property type="evidence" value="ECO:0007669"/>
    <property type="project" value="UniProtKB-KW"/>
</dbReference>
<dbReference type="InterPro" id="IPR036909">
    <property type="entry name" value="Cyt_c-like_dom_sf"/>
</dbReference>
<comment type="subcellular location">
    <subcellularLocation>
        <location evidence="2">Membrane</location>
        <topology evidence="2">Peripheral membrane protein</topology>
    </subcellularLocation>
</comment>
<keyword evidence="11" id="KW-0604">Photosystem II</keyword>
<accession>A0A1Z4JQT5</accession>
<dbReference type="PROSITE" id="PS51007">
    <property type="entry name" value="CYTC"/>
    <property type="match status" value="1"/>
</dbReference>
<evidence type="ECO:0000256" key="5">
    <source>
        <dbReference type="ARBA" id="ARBA00022531"/>
    </source>
</evidence>
<dbReference type="InterPro" id="IPR016003">
    <property type="entry name" value="PsbV_cyt_c550-like"/>
</dbReference>
<dbReference type="GO" id="GO:0022904">
    <property type="term" value="P:respiratory electron transport chain"/>
    <property type="evidence" value="ECO:0007669"/>
    <property type="project" value="InterPro"/>
</dbReference>
<comment type="similarity">
    <text evidence="3">Belongs to the cytochrome c family. PsbV subfamily.</text>
</comment>
<name>A0A1Z4JQT5_LEPBY</name>
<evidence type="ECO:0000256" key="4">
    <source>
        <dbReference type="ARBA" id="ARBA00022448"/>
    </source>
</evidence>
<dbReference type="Proteomes" id="UP000217895">
    <property type="component" value="Chromosome"/>
</dbReference>
<evidence type="ECO:0000256" key="11">
    <source>
        <dbReference type="ARBA" id="ARBA00023276"/>
    </source>
</evidence>
<evidence type="ECO:0000256" key="7">
    <source>
        <dbReference type="ARBA" id="ARBA00022723"/>
    </source>
</evidence>
<dbReference type="Pfam" id="PF14495">
    <property type="entry name" value="Cytochrom_C550"/>
    <property type="match status" value="1"/>
</dbReference>
<dbReference type="Gene3D" id="1.10.760.10">
    <property type="entry name" value="Cytochrome c-like domain"/>
    <property type="match status" value="1"/>
</dbReference>
<keyword evidence="7 12" id="KW-0479">Metal-binding</keyword>
<evidence type="ECO:0000256" key="3">
    <source>
        <dbReference type="ARBA" id="ARBA00010433"/>
    </source>
</evidence>
<gene>
    <name evidence="14" type="ORF">NIES2135_59620</name>
</gene>
<dbReference type="InterPro" id="IPR009056">
    <property type="entry name" value="Cyt_c-like_dom"/>
</dbReference>
<evidence type="ECO:0000256" key="12">
    <source>
        <dbReference type="PROSITE-ProRule" id="PRU00433"/>
    </source>
</evidence>
<evidence type="ECO:0000313" key="15">
    <source>
        <dbReference type="Proteomes" id="UP000217895"/>
    </source>
</evidence>
<evidence type="ECO:0000256" key="8">
    <source>
        <dbReference type="ARBA" id="ARBA00022982"/>
    </source>
</evidence>
<keyword evidence="15" id="KW-1185">Reference proteome</keyword>
<evidence type="ECO:0000313" key="14">
    <source>
        <dbReference type="EMBL" id="BAY59086.1"/>
    </source>
</evidence>
<keyword evidence="9 12" id="KW-0408">Iron</keyword>
<proteinExistence type="inferred from homology"/>
<feature type="domain" description="Cytochrome c" evidence="13">
    <location>
        <begin position="66"/>
        <end position="157"/>
    </location>
</feature>
<evidence type="ECO:0000259" key="13">
    <source>
        <dbReference type="PROSITE" id="PS51007"/>
    </source>
</evidence>
<sequence>MLIHALLQNRWLRGLVIFCSACMVLVGVSFPVEAAVDPYVRQYLQVSDPVPVLMNDRGETRLFSAEDMIAGKKLFELHCASCHVGGSTLPNPEVSLSLETLRHATPPRDTVEQLVKFMRQPMSYDGSEENLLCREVPDSWLSEAEVENLSGFILRAADKAKGWGTTNF</sequence>
<keyword evidence="4" id="KW-0813">Transport</keyword>
<keyword evidence="6 12" id="KW-0349">Heme</keyword>